<dbReference type="EMBL" id="UZAU01000619">
    <property type="status" value="NOT_ANNOTATED_CDS"/>
    <property type="molecule type" value="Genomic_DNA"/>
</dbReference>
<dbReference type="Pfam" id="PF14111">
    <property type="entry name" value="DUF4283"/>
    <property type="match status" value="1"/>
</dbReference>
<dbReference type="InterPro" id="IPR026960">
    <property type="entry name" value="RVT-Znf"/>
</dbReference>
<dbReference type="InterPro" id="IPR002156">
    <property type="entry name" value="RNaseH_domain"/>
</dbReference>
<dbReference type="Gramene" id="evm.model.06.1905">
    <property type="protein sequence ID" value="cds.evm.model.06.1905"/>
    <property type="gene ID" value="evm.TU.06.1905"/>
</dbReference>
<dbReference type="Pfam" id="PF13966">
    <property type="entry name" value="zf-RVT"/>
    <property type="match status" value="1"/>
</dbReference>
<keyword evidence="3" id="KW-1185">Reference proteome</keyword>
<dbReference type="Proteomes" id="UP000596661">
    <property type="component" value="Chromosome 6"/>
</dbReference>
<dbReference type="EnsemblPlants" id="evm.model.06.1905">
    <property type="protein sequence ID" value="cds.evm.model.06.1905"/>
    <property type="gene ID" value="evm.TU.06.1905"/>
</dbReference>
<dbReference type="CDD" id="cd06222">
    <property type="entry name" value="RNase_H_like"/>
    <property type="match status" value="1"/>
</dbReference>
<accession>A0A803PWD3</accession>
<proteinExistence type="predicted"/>
<dbReference type="PANTHER" id="PTHR33116:SF86">
    <property type="entry name" value="REVERSE TRANSCRIPTASE DOMAIN-CONTAINING PROTEIN"/>
    <property type="match status" value="1"/>
</dbReference>
<dbReference type="Gene3D" id="3.60.10.10">
    <property type="entry name" value="Endonuclease/exonuclease/phosphatase"/>
    <property type="match status" value="1"/>
</dbReference>
<reference evidence="2" key="1">
    <citation type="submission" date="2018-11" db="EMBL/GenBank/DDBJ databases">
        <authorList>
            <person name="Grassa J C."/>
        </authorList>
    </citation>
    <scope>NUCLEOTIDE SEQUENCE [LARGE SCALE GENOMIC DNA]</scope>
</reference>
<dbReference type="Pfam" id="PF03372">
    <property type="entry name" value="Exo_endo_phos"/>
    <property type="match status" value="1"/>
</dbReference>
<dbReference type="InterPro" id="IPR043502">
    <property type="entry name" value="DNA/RNA_pol_sf"/>
</dbReference>
<dbReference type="InterPro" id="IPR012337">
    <property type="entry name" value="RNaseH-like_sf"/>
</dbReference>
<dbReference type="InterPro" id="IPR025558">
    <property type="entry name" value="DUF4283"/>
</dbReference>
<name>A0A803PWD3_CANSA</name>
<dbReference type="Pfam" id="PF00078">
    <property type="entry name" value="RVT_1"/>
    <property type="match status" value="1"/>
</dbReference>
<dbReference type="InterPro" id="IPR025836">
    <property type="entry name" value="Zn_knuckle_CX2CX4HX4C"/>
</dbReference>
<dbReference type="Pfam" id="PF14392">
    <property type="entry name" value="zf-CCHC_4"/>
    <property type="match status" value="1"/>
</dbReference>
<dbReference type="InterPro" id="IPR036397">
    <property type="entry name" value="RNaseH_sf"/>
</dbReference>
<evidence type="ECO:0000313" key="3">
    <source>
        <dbReference type="Proteomes" id="UP000596661"/>
    </source>
</evidence>
<dbReference type="PANTHER" id="PTHR33116">
    <property type="entry name" value="REVERSE TRANSCRIPTASE ZINC-BINDING DOMAIN-CONTAINING PROTEIN-RELATED-RELATED"/>
    <property type="match status" value="1"/>
</dbReference>
<feature type="domain" description="Reverse transcriptase" evidence="1">
    <location>
        <begin position="832"/>
        <end position="1102"/>
    </location>
</feature>
<dbReference type="Pfam" id="PF13456">
    <property type="entry name" value="RVT_3"/>
    <property type="match status" value="1"/>
</dbReference>
<dbReference type="GO" id="GO:0004523">
    <property type="term" value="F:RNA-DNA hybrid ribonuclease activity"/>
    <property type="evidence" value="ECO:0007669"/>
    <property type="project" value="InterPro"/>
</dbReference>
<dbReference type="SUPFAM" id="SSF53098">
    <property type="entry name" value="Ribonuclease H-like"/>
    <property type="match status" value="1"/>
</dbReference>
<sequence>MNMYENFQIDDEEEGVLIEGDADGDEQVFDDRWCLVGRFLTGRSIDFDAMRHLMASLWQPGKGVYIKELEANLFLFQFYHEIDIQMVIDGSPWTFNRVPLIFHRLKSGENPRMIHLHKLDMWVQIHNLKTGFMMDKVVRSAGGYIGTYVKSDPKNFIGVWRDYLRVRVTVDIEKPLKRRMKLCKENGEWIWAMFQYEHLPTFCFICGIIGHSKRFCAKRFDQDIDQIVKPYGIGMKAQLRRRHHQIGAQWLRSGMEQNQAVDGGADRSLNGEDGAGMVAKIVELDPTCQGNQLQCEGAKKGKILNPNSVSVPGARNGKESSLKIVDQLNDGDMVSKIILDSKRRRMEGGDCVENDEVASDECMMMDKEEDIGVGPKNLSKDIVIQKKPIVLFLCETLAKKEAIEKLRLSIGFEGAFSVDAQGKSGGVALLWRDAEDIQLLHFGTNYIDVSVQNRDYGEWRLTGLYGEPNRSLRKRTWDLIRTLKRDNNLPWCIVGDMNNVTSQQDKHGGNLYPNWLIEGFCDTLDECGLYDMELNGYPYTWERGRGTDSWVEARLDRAVVSQGWLSKFPLAKLYNLEVSTSDHCPLHLVPVSESIHVPKRTFRFENSWLKEPICFQVVEDNWELSHGLPITEKIKACGSALLDWGKDYTGNFGKRIKACKVEIKKWKRGRDPNSIACYKEAECQLNNLYLQREVFWKQRSKQLWLREGDRNSKYFHAKATSRRRANVIQRLKNVDGEWVGWETGLPTTVVNYFQQLFQDSANDFSSVITCVPHLVTEDQNALLLEEVTHVEIKKALFQMHPDKAPGPDGMTPGFYQKFWHLVGDDVVRMVQGFFATGEFPSSLNETNIVLIPKKKIPEQMGDLRPISLCNVLYKVISKVIANRMKDVLPSVISTNQSAFLPGRLISDNIMISYEVMHYMKRKRMGKDGFMAVKLDMSKAYDRVGWAFLEAMLVQMGFKPRFVALVMFCVSTVRYNVTYGGKSMGPIIPGRGIRQGDPMSPYLFLVCAEGLSSLLTLYEQRRWLTGCKVARSAPRVSHMLFADDSYVYCKANESEATHVMHLLRIYEQASGQQVNYSKSSVFFSKNCSIETRSRLCQFMGMVEAGDDSFYLGLPCILGRNKKAILGFLQEKMKKKIFTWESRFLSKAGKEVLLKSVAQALPCYAMSVFLLTKEICSNLEGLMAKFWWKSQSQAGTKGVSWMSWKRLSRHKNDGGMGFRDLRDYNLAFLGKQGWRLLTNEDSLVSKIYKARYYPSGSFLTATLGQNPSFIWKSIFEAQGLVRAGARKSIGNGSTVSILLDPWLPDPSNPYVVSDHPGLLNNNVSSLFSEYSKSWDSDILTDLFTERDKNLILSIQLSDHASTDKWHWSEENSGFYTVKSAYWLLQQASRVAAAAHDQLLFKFLWQLDIPPKVQHFLWRVLVGCLPTKVQLGTKNVNVDLYCPFCNSAFETITHVLIECRFAKSCWCVSSVSAGAGVADFSSWFSALSRTASTAVVKEAAVVSWRIWSARNELLWNKKVCSAMDVVRSARVLLDQYLSAQSQKSGALLIDNINNVDEQWRKPIDHMVKINVDGAIFQNQNKFGFGCVARDSKGLLLEAISASRLGVVKPVIAEIIGIKEALSWIERKQWSNVVIETDALVVVQAINSAFSMPSQFGLLVEDCRALLSSLFNVSLKFVKRSANRAAHCLARESCFSSDCIFNQHNVSAEFNSIVMAESV</sequence>
<organism evidence="2 3">
    <name type="scientific">Cannabis sativa</name>
    <name type="common">Hemp</name>
    <name type="synonym">Marijuana</name>
    <dbReference type="NCBI Taxonomy" id="3483"/>
    <lineage>
        <taxon>Eukaryota</taxon>
        <taxon>Viridiplantae</taxon>
        <taxon>Streptophyta</taxon>
        <taxon>Embryophyta</taxon>
        <taxon>Tracheophyta</taxon>
        <taxon>Spermatophyta</taxon>
        <taxon>Magnoliopsida</taxon>
        <taxon>eudicotyledons</taxon>
        <taxon>Gunneridae</taxon>
        <taxon>Pentapetalae</taxon>
        <taxon>rosids</taxon>
        <taxon>fabids</taxon>
        <taxon>Rosales</taxon>
        <taxon>Cannabaceae</taxon>
        <taxon>Cannabis</taxon>
    </lineage>
</organism>
<protein>
    <recommendedName>
        <fullName evidence="1">Reverse transcriptase domain-containing protein</fullName>
    </recommendedName>
</protein>
<reference evidence="2" key="2">
    <citation type="submission" date="2021-03" db="UniProtKB">
        <authorList>
            <consortium name="EnsemblPlants"/>
        </authorList>
    </citation>
    <scope>IDENTIFICATION</scope>
</reference>
<dbReference type="Gene3D" id="3.30.420.10">
    <property type="entry name" value="Ribonuclease H-like superfamily/Ribonuclease H"/>
    <property type="match status" value="1"/>
</dbReference>
<dbReference type="InterPro" id="IPR005135">
    <property type="entry name" value="Endo/exonuclease/phosphatase"/>
</dbReference>
<dbReference type="GO" id="GO:0003676">
    <property type="term" value="F:nucleic acid binding"/>
    <property type="evidence" value="ECO:0007669"/>
    <property type="project" value="InterPro"/>
</dbReference>
<dbReference type="InterPro" id="IPR000477">
    <property type="entry name" value="RT_dom"/>
</dbReference>
<dbReference type="CDD" id="cd01650">
    <property type="entry name" value="RT_nLTR_like"/>
    <property type="match status" value="1"/>
</dbReference>
<evidence type="ECO:0000313" key="2">
    <source>
        <dbReference type="EnsemblPlants" id="cds.evm.model.06.1905"/>
    </source>
</evidence>
<dbReference type="SUPFAM" id="SSF56672">
    <property type="entry name" value="DNA/RNA polymerases"/>
    <property type="match status" value="1"/>
</dbReference>
<evidence type="ECO:0000259" key="1">
    <source>
        <dbReference type="PROSITE" id="PS50878"/>
    </source>
</evidence>
<dbReference type="PROSITE" id="PS50878">
    <property type="entry name" value="RT_POL"/>
    <property type="match status" value="1"/>
</dbReference>
<dbReference type="SUPFAM" id="SSF56219">
    <property type="entry name" value="DNase I-like"/>
    <property type="match status" value="1"/>
</dbReference>
<dbReference type="InterPro" id="IPR044730">
    <property type="entry name" value="RNase_H-like_dom_plant"/>
</dbReference>
<dbReference type="InterPro" id="IPR036691">
    <property type="entry name" value="Endo/exonu/phosph_ase_sf"/>
</dbReference>